<dbReference type="FunFam" id="3.90.440.10:FF:000001">
    <property type="entry name" value="Endothelial nitric oxide synthase"/>
    <property type="match status" value="1"/>
</dbReference>
<dbReference type="SUPFAM" id="SSF63380">
    <property type="entry name" value="Riboflavin synthase domain-like"/>
    <property type="match status" value="1"/>
</dbReference>
<evidence type="ECO:0000313" key="21">
    <source>
        <dbReference type="Proteomes" id="UP001249851"/>
    </source>
</evidence>
<dbReference type="PROSITE" id="PS50902">
    <property type="entry name" value="FLAVODOXIN_LIKE"/>
    <property type="match status" value="1"/>
</dbReference>
<organism evidence="20 21">
    <name type="scientific">Acropora cervicornis</name>
    <name type="common">Staghorn coral</name>
    <dbReference type="NCBI Taxonomy" id="6130"/>
    <lineage>
        <taxon>Eukaryota</taxon>
        <taxon>Metazoa</taxon>
        <taxon>Cnidaria</taxon>
        <taxon>Anthozoa</taxon>
        <taxon>Hexacorallia</taxon>
        <taxon>Scleractinia</taxon>
        <taxon>Astrocoeniina</taxon>
        <taxon>Acroporidae</taxon>
        <taxon>Acropora</taxon>
    </lineage>
</organism>
<dbReference type="SUPFAM" id="SSF50156">
    <property type="entry name" value="PDZ domain-like"/>
    <property type="match status" value="1"/>
</dbReference>
<dbReference type="InterPro" id="IPR050607">
    <property type="entry name" value="NOS"/>
</dbReference>
<dbReference type="EC" id="1.14.13.39" evidence="6"/>
<reference evidence="20" key="1">
    <citation type="journal article" date="2023" name="G3 (Bethesda)">
        <title>Whole genome assembly and annotation of the endangered Caribbean coral Acropora cervicornis.</title>
        <authorList>
            <person name="Selwyn J.D."/>
            <person name="Vollmer S.V."/>
        </authorList>
    </citation>
    <scope>NUCLEOTIDE SEQUENCE</scope>
    <source>
        <strain evidence="20">K2</strain>
    </source>
</reference>
<evidence type="ECO:0000256" key="6">
    <source>
        <dbReference type="ARBA" id="ARBA00012989"/>
    </source>
</evidence>
<dbReference type="GO" id="GO:0006809">
    <property type="term" value="P:nitric oxide biosynthetic process"/>
    <property type="evidence" value="ECO:0007669"/>
    <property type="project" value="InterPro"/>
</dbReference>
<evidence type="ECO:0000256" key="14">
    <source>
        <dbReference type="ARBA" id="ARBA00023002"/>
    </source>
</evidence>
<dbReference type="PROSITE" id="PS50106">
    <property type="entry name" value="PDZ"/>
    <property type="match status" value="1"/>
</dbReference>
<comment type="cofactor">
    <cofactor evidence="1">
        <name>FMN</name>
        <dbReference type="ChEBI" id="CHEBI:58210"/>
    </cofactor>
</comment>
<protein>
    <recommendedName>
        <fullName evidence="6">nitric-oxide synthase (NADPH)</fullName>
        <ecNumber evidence="6">1.14.13.39</ecNumber>
    </recommendedName>
</protein>
<proteinExistence type="inferred from homology"/>
<dbReference type="Gene3D" id="1.20.990.10">
    <property type="entry name" value="NADPH-cytochrome p450 Reductase, Chain A, domain 3"/>
    <property type="match status" value="1"/>
</dbReference>
<evidence type="ECO:0000256" key="16">
    <source>
        <dbReference type="ARBA" id="ARBA00047419"/>
    </source>
</evidence>
<keyword evidence="15" id="KW-0408">Iron</keyword>
<feature type="domain" description="Flavodoxin-like" evidence="19">
    <location>
        <begin position="748"/>
        <end position="920"/>
    </location>
</feature>
<dbReference type="InterPro" id="IPR036119">
    <property type="entry name" value="NOS_N_sf"/>
</dbReference>
<evidence type="ECO:0000256" key="7">
    <source>
        <dbReference type="ARBA" id="ARBA00022617"/>
    </source>
</evidence>
<dbReference type="Gene3D" id="2.30.42.10">
    <property type="match status" value="1"/>
</dbReference>
<evidence type="ECO:0000256" key="12">
    <source>
        <dbReference type="ARBA" id="ARBA00022857"/>
    </source>
</evidence>
<evidence type="ECO:0000313" key="20">
    <source>
        <dbReference type="EMBL" id="KAK2574092.1"/>
    </source>
</evidence>
<evidence type="ECO:0000256" key="3">
    <source>
        <dbReference type="ARBA" id="ARBA00001970"/>
    </source>
</evidence>
<keyword evidence="14" id="KW-0560">Oxidoreductase</keyword>
<name>A0AAD9R6R1_ACRCE</name>
<evidence type="ECO:0000259" key="19">
    <source>
        <dbReference type="PROSITE" id="PS50902"/>
    </source>
</evidence>
<evidence type="ECO:0000256" key="10">
    <source>
        <dbReference type="ARBA" id="ARBA00022723"/>
    </source>
</evidence>
<evidence type="ECO:0000256" key="11">
    <source>
        <dbReference type="ARBA" id="ARBA00022827"/>
    </source>
</evidence>
<feature type="compositionally biased region" description="Basic and acidic residues" evidence="17">
    <location>
        <begin position="206"/>
        <end position="262"/>
    </location>
</feature>
<dbReference type="Pfam" id="PF00667">
    <property type="entry name" value="FAD_binding_1"/>
    <property type="match status" value="1"/>
</dbReference>
<comment type="cofactor">
    <cofactor evidence="2">
        <name>(6R)-L-erythro-5,6,7,8-tetrahydrobiopterin</name>
        <dbReference type="ChEBI" id="CHEBI:59560"/>
    </cofactor>
</comment>
<dbReference type="GO" id="GO:0005516">
    <property type="term" value="F:calmodulin binding"/>
    <property type="evidence" value="ECO:0007669"/>
    <property type="project" value="UniProtKB-KW"/>
</dbReference>
<dbReference type="Proteomes" id="UP001249851">
    <property type="component" value="Unassembled WGS sequence"/>
</dbReference>
<dbReference type="Gene3D" id="3.90.340.10">
    <property type="entry name" value="Nitric Oxide Synthase, Chain A, domain 1"/>
    <property type="match status" value="1"/>
</dbReference>
<keyword evidence="7" id="KW-0349">Heme</keyword>
<dbReference type="InterPro" id="IPR029039">
    <property type="entry name" value="Flavoprotein-like_sf"/>
</dbReference>
<comment type="caution">
    <text evidence="20">The sequence shown here is derived from an EMBL/GenBank/DDBJ whole genome shotgun (WGS) entry which is preliminary data.</text>
</comment>
<dbReference type="PRINTS" id="PR00369">
    <property type="entry name" value="FLAVODOXIN"/>
</dbReference>
<dbReference type="InterPro" id="IPR044944">
    <property type="entry name" value="NOS_dom_3"/>
</dbReference>
<dbReference type="SMART" id="SM00228">
    <property type="entry name" value="PDZ"/>
    <property type="match status" value="1"/>
</dbReference>
<evidence type="ECO:0000256" key="9">
    <source>
        <dbReference type="ARBA" id="ARBA00022643"/>
    </source>
</evidence>
<dbReference type="FunFam" id="3.90.1230.10:FF:000001">
    <property type="entry name" value="Nitric oxide synthase, brain"/>
    <property type="match status" value="1"/>
</dbReference>
<keyword evidence="9" id="KW-0288">FMN</keyword>
<dbReference type="GO" id="GO:0004517">
    <property type="term" value="F:nitric-oxide synthase activity"/>
    <property type="evidence" value="ECO:0007669"/>
    <property type="project" value="UniProtKB-EC"/>
</dbReference>
<dbReference type="InterPro" id="IPR023173">
    <property type="entry name" value="NADPH_Cyt_P450_Rdtase_alpha"/>
</dbReference>
<comment type="cofactor">
    <cofactor evidence="4">
        <name>FAD</name>
        <dbReference type="ChEBI" id="CHEBI:57692"/>
    </cofactor>
</comment>
<dbReference type="SUPFAM" id="SSF52218">
    <property type="entry name" value="Flavoproteins"/>
    <property type="match status" value="1"/>
</dbReference>
<accession>A0AAD9R6R1</accession>
<evidence type="ECO:0000256" key="5">
    <source>
        <dbReference type="ARBA" id="ARBA00006267"/>
    </source>
</evidence>
<feature type="domain" description="PDZ" evidence="18">
    <location>
        <begin position="34"/>
        <end position="99"/>
    </location>
</feature>
<comment type="cofactor">
    <cofactor evidence="3">
        <name>heme b</name>
        <dbReference type="ChEBI" id="CHEBI:60344"/>
    </cofactor>
</comment>
<dbReference type="InterPro" id="IPR008254">
    <property type="entry name" value="Flavodoxin/NO_synth"/>
</dbReference>
<dbReference type="CDD" id="cd00795">
    <property type="entry name" value="NOS_oxygenase_euk"/>
    <property type="match status" value="1"/>
</dbReference>
<dbReference type="InterPro" id="IPR004030">
    <property type="entry name" value="NOS_N"/>
</dbReference>
<feature type="region of interest" description="Disordered" evidence="17">
    <location>
        <begin position="136"/>
        <end position="191"/>
    </location>
</feature>
<dbReference type="InterPro" id="IPR001094">
    <property type="entry name" value="Flavdoxin-like"/>
</dbReference>
<dbReference type="InterPro" id="IPR044943">
    <property type="entry name" value="NOS_dom_1"/>
</dbReference>
<gene>
    <name evidence="20" type="ORF">P5673_000219</name>
</gene>
<comment type="catalytic activity">
    <reaction evidence="16">
        <text>2 L-arginine + 3 NADPH + 4 O2 + H(+) = 2 L-citrulline + 2 nitric oxide + 3 NADP(+) + 4 H2O</text>
        <dbReference type="Rhea" id="RHEA:19897"/>
        <dbReference type="ChEBI" id="CHEBI:15377"/>
        <dbReference type="ChEBI" id="CHEBI:15378"/>
        <dbReference type="ChEBI" id="CHEBI:15379"/>
        <dbReference type="ChEBI" id="CHEBI:16480"/>
        <dbReference type="ChEBI" id="CHEBI:32682"/>
        <dbReference type="ChEBI" id="CHEBI:57743"/>
        <dbReference type="ChEBI" id="CHEBI:57783"/>
        <dbReference type="ChEBI" id="CHEBI:58349"/>
        <dbReference type="EC" id="1.14.13.39"/>
    </reaction>
    <physiologicalReaction direction="left-to-right" evidence="16">
        <dbReference type="Rhea" id="RHEA:19898"/>
    </physiologicalReaction>
</comment>
<keyword evidence="13" id="KW-0112">Calmodulin-binding</keyword>
<keyword evidence="10" id="KW-0479">Metal-binding</keyword>
<keyword evidence="8" id="KW-0285">Flavoprotein</keyword>
<dbReference type="Pfam" id="PF02898">
    <property type="entry name" value="NO_synthase"/>
    <property type="match status" value="1"/>
</dbReference>
<dbReference type="PANTHER" id="PTHR43410">
    <property type="entry name" value="NITRIC OXIDE SYNTHASE OXYGENASE"/>
    <property type="match status" value="1"/>
</dbReference>
<evidence type="ECO:0000256" key="4">
    <source>
        <dbReference type="ARBA" id="ARBA00001974"/>
    </source>
</evidence>
<evidence type="ECO:0000256" key="8">
    <source>
        <dbReference type="ARBA" id="ARBA00022630"/>
    </source>
</evidence>
<dbReference type="PROSITE" id="PS60001">
    <property type="entry name" value="NOS"/>
    <property type="match status" value="1"/>
</dbReference>
<dbReference type="AlphaFoldDB" id="A0AAD9R6R1"/>
<evidence type="ECO:0000256" key="1">
    <source>
        <dbReference type="ARBA" id="ARBA00001917"/>
    </source>
</evidence>
<dbReference type="GO" id="GO:0010181">
    <property type="term" value="F:FMN binding"/>
    <property type="evidence" value="ECO:0007669"/>
    <property type="project" value="InterPro"/>
</dbReference>
<evidence type="ECO:0000256" key="15">
    <source>
        <dbReference type="ARBA" id="ARBA00023004"/>
    </source>
</evidence>
<evidence type="ECO:0000256" key="2">
    <source>
        <dbReference type="ARBA" id="ARBA00001950"/>
    </source>
</evidence>
<reference evidence="20" key="2">
    <citation type="journal article" date="2023" name="Science">
        <title>Genomic signatures of disease resistance in endangered staghorn corals.</title>
        <authorList>
            <person name="Vollmer S.V."/>
            <person name="Selwyn J.D."/>
            <person name="Despard B.A."/>
            <person name="Roesel C.L."/>
        </authorList>
    </citation>
    <scope>NUCLEOTIDE SEQUENCE</scope>
    <source>
        <strain evidence="20">K2</strain>
    </source>
</reference>
<dbReference type="Gene3D" id="3.90.1230.10">
    <property type="entry name" value="Nitric Oxide Synthase, Chain A, domain 3"/>
    <property type="match status" value="1"/>
</dbReference>
<evidence type="ECO:0000259" key="18">
    <source>
        <dbReference type="PROSITE" id="PS50106"/>
    </source>
</evidence>
<dbReference type="Pfam" id="PF00595">
    <property type="entry name" value="PDZ"/>
    <property type="match status" value="1"/>
</dbReference>
<dbReference type="InterPro" id="IPR003097">
    <property type="entry name" value="CysJ-like_FAD-binding"/>
</dbReference>
<dbReference type="Gene3D" id="3.40.50.360">
    <property type="match status" value="1"/>
</dbReference>
<evidence type="ECO:0000256" key="13">
    <source>
        <dbReference type="ARBA" id="ARBA00022860"/>
    </source>
</evidence>
<dbReference type="SUPFAM" id="SSF56512">
    <property type="entry name" value="Nitric oxide (NO) synthase oxygenase domain"/>
    <property type="match status" value="1"/>
</dbReference>
<dbReference type="Gene3D" id="3.90.440.10">
    <property type="entry name" value="Nitric Oxide Synthase,Heme Domain,Chain A domain 2"/>
    <property type="match status" value="1"/>
</dbReference>
<dbReference type="InterPro" id="IPR001478">
    <property type="entry name" value="PDZ"/>
</dbReference>
<sequence>MGKRTRDFFVRLNRRVFSEAHKIENMDSIDGTVIVNLTKRRKGGVGFLACNTGPYLTVSHVVKGGVAHETGFIEKGDVILEVNGKSLERVPYLKALEILDLAPIGEIMALKIRAQDGFQAELETVFDSEGVVRTVRRTRQSPKSAPSTVENEKMKNEKNMDAKTNGEKSEPSELVSLRESKGGTVTNTLPNAKMSSKCLEVVHENVNGEKQEQETTKEERLTLNGADDVKKELEKEQGTLKEKKTTLHGSDETNNKNDDPGKGRSVSNESVGINKCPVTHAKSLYQQPKYVKLQNLLSNTFTTDTLHQKAIEPLHCSSDRCLGSLMQPYGAFPKRQYGVPRAPEEVKLHAKDFLQQYYDSMKLQDSPAYHQRLAEVLKDIEETGTYELAEKELIFGCRLAWRNASRCIGRIQWNKLHVFDARGVNTPAEMFEALCKHIKYGTNKGNIRSTITIFPQRKRPFKDFRVWNSQLIRYAGYKQSDGSVIGDPANVEFTEICVQLGWEGKGGNFDVLPLVLQAHGEDPEMFEIPPEIVLEVEMKHPKYPWFEEFGLRWYALPAVSCLMLDVGGVEFPACPFNGWYMVTEIGARDFGDPCRYNMLEPVAKRMGLDTKSPTSLWKDFAMVEINLAVLHSFQEASVTIIDHHSCSDSFLKHVENEVKFRGGCPGDWVWIVPPMSGSATGVFHQEMLNYYLKPSYEYQDDPWKHHKFQKGQADDGLKKKTTSFKEVAKVVKFTAKMMSKALAKRQKAVILYATETGKSERYAKMLGELFSIVSSQVMCMEEYSYPDIENEQLVLIVTSTFGNGDPPENGEGFARYLYELRHPSDSVETSHKKLWQLSSLLIQKERQKLLNLKNDSQPLANLRYSVFGLGSKAYPNFCAFARSLDNIIQELGGEPVLKMGEGDELCGQEEAFKVWAKAVFQAACDSFCINDEVTKEATDSMDSVQSGWVPGRFRLTKATPANDGKTEQLTEGLSHICGKTVRTATLMSVKNLQSTDSSRSTILVKFKTNDHAELQYRPGDHVAIFPANHPDLVQTLIDKLSGDVDPDAPIAIETLRETKGNGA</sequence>
<comment type="similarity">
    <text evidence="5">Belongs to the NOS family.</text>
</comment>
<dbReference type="EMBL" id="JARQWQ010000001">
    <property type="protein sequence ID" value="KAK2574092.1"/>
    <property type="molecule type" value="Genomic_DNA"/>
</dbReference>
<dbReference type="PANTHER" id="PTHR43410:SF1">
    <property type="entry name" value="NITRIC OXIDE SYNTHASE"/>
    <property type="match status" value="1"/>
</dbReference>
<dbReference type="InterPro" id="IPR036034">
    <property type="entry name" value="PDZ_sf"/>
</dbReference>
<dbReference type="InterPro" id="IPR044940">
    <property type="entry name" value="NOS_dom_2"/>
</dbReference>
<feature type="region of interest" description="Disordered" evidence="17">
    <location>
        <begin position="206"/>
        <end position="271"/>
    </location>
</feature>
<dbReference type="GO" id="GO:0046872">
    <property type="term" value="F:metal ion binding"/>
    <property type="evidence" value="ECO:0007669"/>
    <property type="project" value="UniProtKB-KW"/>
</dbReference>
<feature type="compositionally biased region" description="Basic and acidic residues" evidence="17">
    <location>
        <begin position="150"/>
        <end position="181"/>
    </location>
</feature>
<dbReference type="Gene3D" id="2.40.30.10">
    <property type="entry name" value="Translation factors"/>
    <property type="match status" value="1"/>
</dbReference>
<evidence type="ECO:0000256" key="17">
    <source>
        <dbReference type="SAM" id="MobiDB-lite"/>
    </source>
</evidence>
<keyword evidence="11" id="KW-0274">FAD</keyword>
<keyword evidence="21" id="KW-1185">Reference proteome</keyword>
<dbReference type="InterPro" id="IPR017938">
    <property type="entry name" value="Riboflavin_synthase-like_b-brl"/>
</dbReference>
<keyword evidence="12" id="KW-0521">NADP</keyword>
<dbReference type="Pfam" id="PF00258">
    <property type="entry name" value="Flavodoxin_1"/>
    <property type="match status" value="1"/>
</dbReference>